<organism evidence="1 2">
    <name type="scientific">Lolium multiflorum</name>
    <name type="common">Italian ryegrass</name>
    <name type="synonym">Lolium perenne subsp. multiflorum</name>
    <dbReference type="NCBI Taxonomy" id="4521"/>
    <lineage>
        <taxon>Eukaryota</taxon>
        <taxon>Viridiplantae</taxon>
        <taxon>Streptophyta</taxon>
        <taxon>Embryophyta</taxon>
        <taxon>Tracheophyta</taxon>
        <taxon>Spermatophyta</taxon>
        <taxon>Magnoliopsida</taxon>
        <taxon>Liliopsida</taxon>
        <taxon>Poales</taxon>
        <taxon>Poaceae</taxon>
        <taxon>BOP clade</taxon>
        <taxon>Pooideae</taxon>
        <taxon>Poodae</taxon>
        <taxon>Poeae</taxon>
        <taxon>Poeae Chloroplast Group 2 (Poeae type)</taxon>
        <taxon>Loliodinae</taxon>
        <taxon>Loliinae</taxon>
        <taxon>Lolium</taxon>
    </lineage>
</organism>
<comment type="caution">
    <text evidence="1">The sequence shown here is derived from an EMBL/GenBank/DDBJ whole genome shotgun (WGS) entry which is preliminary data.</text>
</comment>
<evidence type="ECO:0000313" key="1">
    <source>
        <dbReference type="EMBL" id="KAK1620865.1"/>
    </source>
</evidence>
<dbReference type="AlphaFoldDB" id="A0AAD8RG38"/>
<dbReference type="InterPro" id="IPR036291">
    <property type="entry name" value="NAD(P)-bd_dom_sf"/>
</dbReference>
<dbReference type="Proteomes" id="UP001231189">
    <property type="component" value="Unassembled WGS sequence"/>
</dbReference>
<name>A0AAD8RG38_LOLMU</name>
<evidence type="ECO:0000313" key="2">
    <source>
        <dbReference type="Proteomes" id="UP001231189"/>
    </source>
</evidence>
<reference evidence="1" key="1">
    <citation type="submission" date="2023-07" db="EMBL/GenBank/DDBJ databases">
        <title>A chromosome-level genome assembly of Lolium multiflorum.</title>
        <authorList>
            <person name="Chen Y."/>
            <person name="Copetti D."/>
            <person name="Kolliker R."/>
            <person name="Studer B."/>
        </authorList>
    </citation>
    <scope>NUCLEOTIDE SEQUENCE</scope>
    <source>
        <strain evidence="1">02402/16</strain>
        <tissue evidence="1">Leaf</tissue>
    </source>
</reference>
<gene>
    <name evidence="1" type="ORF">QYE76_026382</name>
</gene>
<sequence length="116" mass="12627">MAKGIHCDSGLDGANKVSTEPPFSTDAAVSSVSAVSIAPAFSAAAFLPRAGGRVALQCPDVEHVAVNDLFITTDDMTYMFKYDSVHIQWKHHTVKVKDSQDPSIQQEKGYFVWLQV</sequence>
<dbReference type="Gene3D" id="3.40.50.720">
    <property type="entry name" value="NAD(P)-binding Rossmann-like Domain"/>
    <property type="match status" value="1"/>
</dbReference>
<protein>
    <submittedName>
        <fullName evidence="1">Uncharacterized protein</fullName>
    </submittedName>
</protein>
<dbReference type="SUPFAM" id="SSF51735">
    <property type="entry name" value="NAD(P)-binding Rossmann-fold domains"/>
    <property type="match status" value="1"/>
</dbReference>
<accession>A0AAD8RG38</accession>
<proteinExistence type="predicted"/>
<keyword evidence="2" id="KW-1185">Reference proteome</keyword>
<dbReference type="EMBL" id="JAUUTY010000006">
    <property type="protein sequence ID" value="KAK1620865.1"/>
    <property type="molecule type" value="Genomic_DNA"/>
</dbReference>